<proteinExistence type="inferred from homology"/>
<feature type="chain" id="PRO_5028511918" description="RxLR effector protein" evidence="5">
    <location>
        <begin position="17"/>
        <end position="134"/>
    </location>
</feature>
<evidence type="ECO:0000256" key="4">
    <source>
        <dbReference type="ARBA" id="ARBA00022729"/>
    </source>
</evidence>
<feature type="compositionally biased region" description="Acidic residues" evidence="6">
    <location>
        <begin position="59"/>
        <end position="72"/>
    </location>
</feature>
<comment type="domain">
    <text evidence="5">The RxLR-dEER motif acts to carry the protein into the host cell cytoplasm through binding to cell surface phosphatidylinositol-3-phosphate.</text>
</comment>
<dbReference type="AlphaFoldDB" id="A0A225USX1"/>
<comment type="similarity">
    <text evidence="2 5">Belongs to the RxLR effector family.</text>
</comment>
<keyword evidence="4 5" id="KW-0732">Signal</keyword>
<evidence type="ECO:0000313" key="7">
    <source>
        <dbReference type="EMBL" id="OWY96265.1"/>
    </source>
</evidence>
<protein>
    <recommendedName>
        <fullName evidence="5">RxLR effector protein</fullName>
    </recommendedName>
</protein>
<comment type="caution">
    <text evidence="7">The sequence shown here is derived from an EMBL/GenBank/DDBJ whole genome shotgun (WGS) entry which is preliminary data.</text>
</comment>
<feature type="region of interest" description="Disordered" evidence="6">
    <location>
        <begin position="53"/>
        <end position="72"/>
    </location>
</feature>
<comment type="subcellular location">
    <subcellularLocation>
        <location evidence="1 5">Secreted</location>
    </subcellularLocation>
</comment>
<keyword evidence="3 5" id="KW-0964">Secreted</keyword>
<keyword evidence="8" id="KW-1185">Reference proteome</keyword>
<name>A0A225USX1_9STRA</name>
<gene>
    <name evidence="7" type="ORF">PHMEG_00033513</name>
</gene>
<dbReference type="EMBL" id="NBNE01011876">
    <property type="protein sequence ID" value="OWY96265.1"/>
    <property type="molecule type" value="Genomic_DNA"/>
</dbReference>
<comment type="function">
    <text evidence="5">Effector that suppresses plant defense responses during pathogen infection.</text>
</comment>
<evidence type="ECO:0000256" key="1">
    <source>
        <dbReference type="ARBA" id="ARBA00004613"/>
    </source>
</evidence>
<accession>A0A225USX1</accession>
<evidence type="ECO:0000256" key="6">
    <source>
        <dbReference type="SAM" id="MobiDB-lite"/>
    </source>
</evidence>
<sequence>MRLAIALFAAITLSIGTEIISAEQASISSKTPIRLIHSIGDALDDANGKRFLRSQQAPQDDDDKVENGDDDEERINATKISNLIAGKTSKQFQKWKNKGYSVDDVEDKLWKHHKAGKLSKSQLDNILRWYTDVL</sequence>
<evidence type="ECO:0000256" key="5">
    <source>
        <dbReference type="RuleBase" id="RU367124"/>
    </source>
</evidence>
<dbReference type="InterPro" id="IPR031825">
    <property type="entry name" value="RXLR"/>
</dbReference>
<dbReference type="OrthoDB" id="117139at2759"/>
<evidence type="ECO:0000256" key="3">
    <source>
        <dbReference type="ARBA" id="ARBA00022525"/>
    </source>
</evidence>
<evidence type="ECO:0000313" key="8">
    <source>
        <dbReference type="Proteomes" id="UP000198211"/>
    </source>
</evidence>
<organism evidence="7 8">
    <name type="scientific">Phytophthora megakarya</name>
    <dbReference type="NCBI Taxonomy" id="4795"/>
    <lineage>
        <taxon>Eukaryota</taxon>
        <taxon>Sar</taxon>
        <taxon>Stramenopiles</taxon>
        <taxon>Oomycota</taxon>
        <taxon>Peronosporomycetes</taxon>
        <taxon>Peronosporales</taxon>
        <taxon>Peronosporaceae</taxon>
        <taxon>Phytophthora</taxon>
    </lineage>
</organism>
<dbReference type="Proteomes" id="UP000198211">
    <property type="component" value="Unassembled WGS sequence"/>
</dbReference>
<dbReference type="Pfam" id="PF16810">
    <property type="entry name" value="RXLR"/>
    <property type="match status" value="1"/>
</dbReference>
<feature type="signal peptide" evidence="5">
    <location>
        <begin position="1"/>
        <end position="16"/>
    </location>
</feature>
<evidence type="ECO:0000256" key="2">
    <source>
        <dbReference type="ARBA" id="ARBA00010400"/>
    </source>
</evidence>
<reference evidence="8" key="1">
    <citation type="submission" date="2017-03" db="EMBL/GenBank/DDBJ databases">
        <title>Phytopthora megakarya and P. palmivora, two closely related causual agents of cacao black pod achieved similar genome size and gene model numbers by different mechanisms.</title>
        <authorList>
            <person name="Ali S."/>
            <person name="Shao J."/>
            <person name="Larry D.J."/>
            <person name="Kronmiller B."/>
            <person name="Shen D."/>
            <person name="Strem M.D."/>
            <person name="Melnick R.L."/>
            <person name="Guiltinan M.J."/>
            <person name="Tyler B.M."/>
            <person name="Meinhardt L.W."/>
            <person name="Bailey B.A."/>
        </authorList>
    </citation>
    <scope>NUCLEOTIDE SEQUENCE [LARGE SCALE GENOMIC DNA]</scope>
    <source>
        <strain evidence="8">zdho120</strain>
    </source>
</reference>
<dbReference type="GO" id="GO:0005576">
    <property type="term" value="C:extracellular region"/>
    <property type="evidence" value="ECO:0007669"/>
    <property type="project" value="UniProtKB-SubCell"/>
</dbReference>